<gene>
    <name evidence="12" type="ORF">GCM10010121_001400</name>
</gene>
<evidence type="ECO:0000256" key="9">
    <source>
        <dbReference type="ARBA" id="ARBA00023284"/>
    </source>
</evidence>
<evidence type="ECO:0000313" key="13">
    <source>
        <dbReference type="Proteomes" id="UP000657574"/>
    </source>
</evidence>
<evidence type="ECO:0000256" key="4">
    <source>
        <dbReference type="ARBA" id="ARBA00022719"/>
    </source>
</evidence>
<dbReference type="Pfam" id="PF07884">
    <property type="entry name" value="VKOR"/>
    <property type="match status" value="1"/>
</dbReference>
<sequence>MSDTTSTVHDLTSQSRVGRRERVITATGATGASRAFAWLLIVTGALGSLASFVITVDKFELLVNPRFSPSCNLSPVLSCSNVMLSDQASVFGFPNPLIGLLAYPVVVAAGFALLAGARFRR</sequence>
<evidence type="ECO:0000256" key="1">
    <source>
        <dbReference type="ARBA" id="ARBA00004141"/>
    </source>
</evidence>
<keyword evidence="9" id="KW-0676">Redox-active center</keyword>
<dbReference type="InterPro" id="IPR038354">
    <property type="entry name" value="VKOR_sf"/>
</dbReference>
<dbReference type="EMBL" id="BMQA01000001">
    <property type="protein sequence ID" value="GGI94740.1"/>
    <property type="molecule type" value="Genomic_DNA"/>
</dbReference>
<accession>A0A917NF22</accession>
<protein>
    <recommendedName>
        <fullName evidence="11">Vitamin K epoxide reductase domain-containing protein</fullName>
    </recommendedName>
</protein>
<feature type="transmembrane region" description="Helical" evidence="10">
    <location>
        <begin position="35"/>
        <end position="56"/>
    </location>
</feature>
<dbReference type="SMART" id="SM00756">
    <property type="entry name" value="VKc"/>
    <property type="match status" value="1"/>
</dbReference>
<keyword evidence="5 10" id="KW-1133">Transmembrane helix</keyword>
<evidence type="ECO:0000256" key="3">
    <source>
        <dbReference type="ARBA" id="ARBA00022692"/>
    </source>
</evidence>
<evidence type="ECO:0000256" key="10">
    <source>
        <dbReference type="SAM" id="Phobius"/>
    </source>
</evidence>
<keyword evidence="8" id="KW-1015">Disulfide bond</keyword>
<dbReference type="Proteomes" id="UP000657574">
    <property type="component" value="Unassembled WGS sequence"/>
</dbReference>
<reference evidence="12" key="1">
    <citation type="journal article" date="2014" name="Int. J. Syst. Evol. Microbiol.">
        <title>Complete genome sequence of Corynebacterium casei LMG S-19264T (=DSM 44701T), isolated from a smear-ripened cheese.</title>
        <authorList>
            <consortium name="US DOE Joint Genome Institute (JGI-PGF)"/>
            <person name="Walter F."/>
            <person name="Albersmeier A."/>
            <person name="Kalinowski J."/>
            <person name="Ruckert C."/>
        </authorList>
    </citation>
    <scope>NUCLEOTIDE SEQUENCE</scope>
    <source>
        <strain evidence="12">JCM 3086</strain>
    </source>
</reference>
<dbReference type="Gene3D" id="1.20.1440.130">
    <property type="entry name" value="VKOR domain"/>
    <property type="match status" value="1"/>
</dbReference>
<feature type="transmembrane region" description="Helical" evidence="10">
    <location>
        <begin position="97"/>
        <end position="117"/>
    </location>
</feature>
<evidence type="ECO:0000256" key="6">
    <source>
        <dbReference type="ARBA" id="ARBA00023002"/>
    </source>
</evidence>
<keyword evidence="3 10" id="KW-0812">Transmembrane</keyword>
<comment type="caution">
    <text evidence="12">The sequence shown here is derived from an EMBL/GenBank/DDBJ whole genome shotgun (WGS) entry which is preliminary data.</text>
</comment>
<dbReference type="GO" id="GO:0016020">
    <property type="term" value="C:membrane"/>
    <property type="evidence" value="ECO:0007669"/>
    <property type="project" value="UniProtKB-SubCell"/>
</dbReference>
<dbReference type="InterPro" id="IPR012932">
    <property type="entry name" value="VKOR"/>
</dbReference>
<evidence type="ECO:0000256" key="5">
    <source>
        <dbReference type="ARBA" id="ARBA00022989"/>
    </source>
</evidence>
<evidence type="ECO:0000259" key="11">
    <source>
        <dbReference type="SMART" id="SM00756"/>
    </source>
</evidence>
<dbReference type="AlphaFoldDB" id="A0A917NF22"/>
<comment type="similarity">
    <text evidence="2">Belongs to the VKOR family.</text>
</comment>
<name>A0A917NF22_9ACTN</name>
<keyword evidence="6" id="KW-0560">Oxidoreductase</keyword>
<reference evidence="12" key="2">
    <citation type="submission" date="2020-09" db="EMBL/GenBank/DDBJ databases">
        <authorList>
            <person name="Sun Q."/>
            <person name="Ohkuma M."/>
        </authorList>
    </citation>
    <scope>NUCLEOTIDE SEQUENCE</scope>
    <source>
        <strain evidence="12">JCM 3086</strain>
    </source>
</reference>
<keyword evidence="4" id="KW-0874">Quinone</keyword>
<dbReference type="GO" id="GO:0016491">
    <property type="term" value="F:oxidoreductase activity"/>
    <property type="evidence" value="ECO:0007669"/>
    <property type="project" value="UniProtKB-KW"/>
</dbReference>
<evidence type="ECO:0000256" key="8">
    <source>
        <dbReference type="ARBA" id="ARBA00023157"/>
    </source>
</evidence>
<evidence type="ECO:0000256" key="2">
    <source>
        <dbReference type="ARBA" id="ARBA00006214"/>
    </source>
</evidence>
<evidence type="ECO:0000313" key="12">
    <source>
        <dbReference type="EMBL" id="GGI94740.1"/>
    </source>
</evidence>
<evidence type="ECO:0000256" key="7">
    <source>
        <dbReference type="ARBA" id="ARBA00023136"/>
    </source>
</evidence>
<organism evidence="12 13">
    <name type="scientific">Streptomyces brasiliensis</name>
    <dbReference type="NCBI Taxonomy" id="1954"/>
    <lineage>
        <taxon>Bacteria</taxon>
        <taxon>Bacillati</taxon>
        <taxon>Actinomycetota</taxon>
        <taxon>Actinomycetes</taxon>
        <taxon>Kitasatosporales</taxon>
        <taxon>Streptomycetaceae</taxon>
        <taxon>Streptomyces</taxon>
    </lineage>
</organism>
<comment type="subcellular location">
    <subcellularLocation>
        <location evidence="1">Membrane</location>
        <topology evidence="1">Multi-pass membrane protein</topology>
    </subcellularLocation>
</comment>
<keyword evidence="7 10" id="KW-0472">Membrane</keyword>
<proteinExistence type="inferred from homology"/>
<feature type="domain" description="Vitamin K epoxide reductase" evidence="11">
    <location>
        <begin position="33"/>
        <end position="120"/>
    </location>
</feature>
<keyword evidence="13" id="KW-1185">Reference proteome</keyword>
<dbReference type="GO" id="GO:0048038">
    <property type="term" value="F:quinone binding"/>
    <property type="evidence" value="ECO:0007669"/>
    <property type="project" value="UniProtKB-KW"/>
</dbReference>